<dbReference type="Proteomes" id="UP000292003">
    <property type="component" value="Unassembled WGS sequence"/>
</dbReference>
<dbReference type="EMBL" id="SFCC01000009">
    <property type="protein sequence ID" value="RZQ62425.1"/>
    <property type="molecule type" value="Genomic_DNA"/>
</dbReference>
<keyword evidence="2" id="KW-1185">Reference proteome</keyword>
<dbReference type="AlphaFoldDB" id="A0A4V2ELQ9"/>
<dbReference type="InterPro" id="IPR009097">
    <property type="entry name" value="Cyclic_Pdiesterase"/>
</dbReference>
<evidence type="ECO:0000313" key="2">
    <source>
        <dbReference type="Proteomes" id="UP000292003"/>
    </source>
</evidence>
<reference evidence="1 2" key="1">
    <citation type="submission" date="2019-02" db="EMBL/GenBank/DDBJ databases">
        <title>Draft genome sequence of Amycolatopsis sp. 8-3EHSu isolated from roots of Suaeda maritima.</title>
        <authorList>
            <person name="Duangmal K."/>
            <person name="Chantavorakit T."/>
        </authorList>
    </citation>
    <scope>NUCLEOTIDE SEQUENCE [LARGE SCALE GENOMIC DNA]</scope>
    <source>
        <strain evidence="1 2">8-3EHSu</strain>
    </source>
</reference>
<evidence type="ECO:0000313" key="1">
    <source>
        <dbReference type="EMBL" id="RZQ62425.1"/>
    </source>
</evidence>
<proteinExistence type="predicted"/>
<name>A0A4V2ELQ9_9PSEU</name>
<sequence length="176" mass="18548">MWARPQGGAVTRLSVAIRPPSRVCDVLRRLPREPASRVNWSAPGQWLVTLRPLGHVPEHVTGPLVDVLAAELAGAGPVRCVLGPVTRRIGGQWLGAPVAGLDELADVVFAATEPLVPVTHPQPFQADVVLARGRVPAALAGQPVAAEWTAGTVELLADRSAPGRPRFDQLAAFPLA</sequence>
<organism evidence="1 2">
    <name type="scientific">Amycolatopsis suaedae</name>
    <dbReference type="NCBI Taxonomy" id="2510978"/>
    <lineage>
        <taxon>Bacteria</taxon>
        <taxon>Bacillati</taxon>
        <taxon>Actinomycetota</taxon>
        <taxon>Actinomycetes</taxon>
        <taxon>Pseudonocardiales</taxon>
        <taxon>Pseudonocardiaceae</taxon>
        <taxon>Amycolatopsis</taxon>
    </lineage>
</organism>
<dbReference type="Gene3D" id="3.90.1140.10">
    <property type="entry name" value="Cyclic phosphodiesterase"/>
    <property type="match status" value="1"/>
</dbReference>
<dbReference type="OrthoDB" id="9787070at2"/>
<accession>A0A4V2ELQ9</accession>
<protein>
    <recommendedName>
        <fullName evidence="3">2'-5' RNA ligase family protein</fullName>
    </recommendedName>
</protein>
<evidence type="ECO:0008006" key="3">
    <source>
        <dbReference type="Google" id="ProtNLM"/>
    </source>
</evidence>
<gene>
    <name evidence="1" type="ORF">EWH70_19390</name>
</gene>
<comment type="caution">
    <text evidence="1">The sequence shown here is derived from an EMBL/GenBank/DDBJ whole genome shotgun (WGS) entry which is preliminary data.</text>
</comment>
<dbReference type="SUPFAM" id="SSF55144">
    <property type="entry name" value="LigT-like"/>
    <property type="match status" value="1"/>
</dbReference>